<reference evidence="1" key="1">
    <citation type="submission" date="2023-11" db="EMBL/GenBank/DDBJ databases">
        <authorList>
            <person name="Poullet M."/>
        </authorList>
    </citation>
    <scope>NUCLEOTIDE SEQUENCE</scope>
    <source>
        <strain evidence="1">E1834</strain>
    </source>
</reference>
<protein>
    <submittedName>
        <fullName evidence="1">Uncharacterized protein</fullName>
    </submittedName>
</protein>
<organism evidence="1 2">
    <name type="scientific">Meloidogyne enterolobii</name>
    <name type="common">Root-knot nematode worm</name>
    <name type="synonym">Meloidogyne mayaguensis</name>
    <dbReference type="NCBI Taxonomy" id="390850"/>
    <lineage>
        <taxon>Eukaryota</taxon>
        <taxon>Metazoa</taxon>
        <taxon>Ecdysozoa</taxon>
        <taxon>Nematoda</taxon>
        <taxon>Chromadorea</taxon>
        <taxon>Rhabditida</taxon>
        <taxon>Tylenchina</taxon>
        <taxon>Tylenchomorpha</taxon>
        <taxon>Tylenchoidea</taxon>
        <taxon>Meloidogynidae</taxon>
        <taxon>Meloidogyninae</taxon>
        <taxon>Meloidogyne</taxon>
    </lineage>
</organism>
<gene>
    <name evidence="1" type="ORF">MENTE1834_LOCUS10148</name>
</gene>
<accession>A0ACB0YBV4</accession>
<keyword evidence="2" id="KW-1185">Reference proteome</keyword>
<comment type="caution">
    <text evidence="1">The sequence shown here is derived from an EMBL/GenBank/DDBJ whole genome shotgun (WGS) entry which is preliminary data.</text>
</comment>
<dbReference type="Proteomes" id="UP001497535">
    <property type="component" value="Unassembled WGS sequence"/>
</dbReference>
<evidence type="ECO:0000313" key="2">
    <source>
        <dbReference type="Proteomes" id="UP001497535"/>
    </source>
</evidence>
<dbReference type="EMBL" id="CAVMJV010000009">
    <property type="protein sequence ID" value="CAK5040150.1"/>
    <property type="molecule type" value="Genomic_DNA"/>
</dbReference>
<sequence>MRETIHFLSKNEHNTKIIFTSDPLFIFFSFLIIIFFFFVFFSFLIVSLDFFAKSSECHRPSMGHQFLQEWVDGGNFLGKGEYVMSTAQKQKTKQSICNPIS</sequence>
<proteinExistence type="predicted"/>
<evidence type="ECO:0000313" key="1">
    <source>
        <dbReference type="EMBL" id="CAK5040150.1"/>
    </source>
</evidence>
<name>A0ACB0YBV4_MELEN</name>